<keyword evidence="2" id="KW-1185">Reference proteome</keyword>
<dbReference type="EMBL" id="JAHRGL010000019">
    <property type="protein sequence ID" value="MBV2132845.1"/>
    <property type="molecule type" value="Genomic_DNA"/>
</dbReference>
<comment type="caution">
    <text evidence="1">The sequence shown here is derived from an EMBL/GenBank/DDBJ whole genome shotgun (WGS) entry which is preliminary data.</text>
</comment>
<dbReference type="RefSeq" id="WP_217681311.1">
    <property type="nucleotide sequence ID" value="NZ_JAHRGL010000019.1"/>
</dbReference>
<organism evidence="1 2">
    <name type="scientific">Geopseudomonas aromaticivorans</name>
    <dbReference type="NCBI Taxonomy" id="2849492"/>
    <lineage>
        <taxon>Bacteria</taxon>
        <taxon>Pseudomonadati</taxon>
        <taxon>Pseudomonadota</taxon>
        <taxon>Gammaproteobacteria</taxon>
        <taxon>Pseudomonadales</taxon>
        <taxon>Pseudomonadaceae</taxon>
        <taxon>Geopseudomonas</taxon>
    </lineage>
</organism>
<reference evidence="1 2" key="1">
    <citation type="submission" date="2021-06" db="EMBL/GenBank/DDBJ databases">
        <title>Differences between aerobic and microaerobic xylene degrading microbial communities.</title>
        <authorList>
            <person name="Banerjee S."/>
            <person name="Tancsics A."/>
        </authorList>
    </citation>
    <scope>NUCLEOTIDE SEQUENCE [LARGE SCALE GENOMIC DNA]</scope>
    <source>
        <strain evidence="1 2">MAP12</strain>
    </source>
</reference>
<accession>A0ABS6MVL3</accession>
<dbReference type="InterPro" id="IPR032249">
    <property type="entry name" value="DUF4824"/>
</dbReference>
<evidence type="ECO:0000313" key="1">
    <source>
        <dbReference type="EMBL" id="MBV2132845.1"/>
    </source>
</evidence>
<gene>
    <name evidence="1" type="ORF">KRX52_08535</name>
</gene>
<dbReference type="Proteomes" id="UP000813068">
    <property type="component" value="Unassembled WGS sequence"/>
</dbReference>
<name>A0ABS6MVL3_9GAMM</name>
<evidence type="ECO:0000313" key="2">
    <source>
        <dbReference type="Proteomes" id="UP000813068"/>
    </source>
</evidence>
<protein>
    <submittedName>
        <fullName evidence="1">DUF4824 family protein</fullName>
    </submittedName>
</protein>
<dbReference type="Pfam" id="PF16106">
    <property type="entry name" value="DUF4824"/>
    <property type="match status" value="1"/>
</dbReference>
<proteinExistence type="predicted"/>
<sequence>MSRLERRHALLAGVALILLINAFALAGVWYNRSDEPDSRLALSERELGVMSPYLRRENSGLFLQLQWRMPGYWEEDGGRSPRRLSAAQMRQLGFHIPDAADCQPRCRRQAAREVLVVLELDGPAYHAELRRQQESVEQASRALAALPEDQQLQQRLAHQRRELDDLQRDTRLYVVEVGLDRDVLRQRYADRSRYAIVRGLVSPSYGGKPLQLRGYLRKLSNEQINVPQRWNWALAGLPSRARDKSTIPGLRIEVAFGQRLEPWITAVGEARPD</sequence>